<keyword evidence="2" id="KW-1185">Reference proteome</keyword>
<reference evidence="2" key="1">
    <citation type="journal article" date="2014" name="BMC Genomics">
        <title>Genome characteristics reveal the impact of lichenization on lichen-forming fungus Endocarpon pusillum Hedwig (Verrucariales, Ascomycota).</title>
        <authorList>
            <person name="Wang Y.-Y."/>
            <person name="Liu B."/>
            <person name="Zhang X.-Y."/>
            <person name="Zhou Q.-M."/>
            <person name="Zhang T."/>
            <person name="Li H."/>
            <person name="Yu Y.-F."/>
            <person name="Zhang X.-L."/>
            <person name="Hao X.-Y."/>
            <person name="Wang M."/>
            <person name="Wang L."/>
            <person name="Wei J.-C."/>
        </authorList>
    </citation>
    <scope>NUCLEOTIDE SEQUENCE [LARGE SCALE GENOMIC DNA]</scope>
    <source>
        <strain evidence="2">Z07020 / HMAS-L-300199</strain>
    </source>
</reference>
<accession>U1GQI4</accession>
<dbReference type="Proteomes" id="UP000019373">
    <property type="component" value="Unassembled WGS sequence"/>
</dbReference>
<organism evidence="1 2">
    <name type="scientific">Endocarpon pusillum (strain Z07020 / HMAS-L-300199)</name>
    <name type="common">Lichen-forming fungus</name>
    <dbReference type="NCBI Taxonomy" id="1263415"/>
    <lineage>
        <taxon>Eukaryota</taxon>
        <taxon>Fungi</taxon>
        <taxon>Dikarya</taxon>
        <taxon>Ascomycota</taxon>
        <taxon>Pezizomycotina</taxon>
        <taxon>Eurotiomycetes</taxon>
        <taxon>Chaetothyriomycetidae</taxon>
        <taxon>Verrucariales</taxon>
        <taxon>Verrucariaceae</taxon>
        <taxon>Endocarpon</taxon>
    </lineage>
</organism>
<dbReference type="GeneID" id="19235789"/>
<evidence type="ECO:0000313" key="1">
    <source>
        <dbReference type="EMBL" id="ERF74598.1"/>
    </source>
</evidence>
<proteinExistence type="predicted"/>
<protein>
    <submittedName>
        <fullName evidence="1">Uncharacterized protein</fullName>
    </submittedName>
</protein>
<gene>
    <name evidence="1" type="ORF">EPUS_00728</name>
</gene>
<dbReference type="RefSeq" id="XP_007799699.1">
    <property type="nucleotide sequence ID" value="XM_007801508.1"/>
</dbReference>
<dbReference type="EMBL" id="KE720872">
    <property type="protein sequence ID" value="ERF74598.1"/>
    <property type="molecule type" value="Genomic_DNA"/>
</dbReference>
<name>U1GQI4_ENDPU</name>
<evidence type="ECO:0000313" key="2">
    <source>
        <dbReference type="Proteomes" id="UP000019373"/>
    </source>
</evidence>
<sequence>MSSVMFDSLPNEIVLAIIVRVHFSYESFQALLLTNRRISTLMSDRGRKLLEEIAGVQFPLALWASSQPTIPFDKNGPIYCLGRLDNLCSRSQKVDEFVHIVEKIRSDMLKEGDLGPALGARGWKQNLRVALHVMYFPSVPLEDHRGYGQRLKDRSHHYAMVLNDIPVDCILAVRHGTLMAVELFKFLDKLVAAKRAEMGLPATTTLAHNEIQLRRAIEFSFDKFQLSCRITFYALHGSGWSDPDKDIVDPWPLLKLTMGEVLLEPGSHSCASCRPNSRVSLTIQSCLNRRTQDVLGDWNNFVVQAPEAIAALQREGGEQNLKPVRALVERFLEQ</sequence>
<dbReference type="AlphaFoldDB" id="U1GQI4"/>
<dbReference type="HOGENOM" id="CLU_831634_0_0_1"/>